<keyword evidence="4" id="KW-0067">ATP-binding</keyword>
<feature type="domain" description="AMP-binding enzyme C-terminal" evidence="6">
    <location>
        <begin position="460"/>
        <end position="538"/>
    </location>
</feature>
<dbReference type="KEGG" id="mlo:mll6017"/>
<dbReference type="GO" id="GO:0004321">
    <property type="term" value="F:fatty-acyl-CoA synthase activity"/>
    <property type="evidence" value="ECO:0007669"/>
    <property type="project" value="TreeGrafter"/>
</dbReference>
<dbReference type="HOGENOM" id="CLU_000022_59_10_5"/>
<evidence type="ECO:0000256" key="2">
    <source>
        <dbReference type="ARBA" id="ARBA00022598"/>
    </source>
</evidence>
<dbReference type="PANTHER" id="PTHR43605">
    <property type="entry name" value="ACYL-COENZYME A SYNTHETASE"/>
    <property type="match status" value="1"/>
</dbReference>
<sequence>MLFEKDSFEEVRRSFQWSIPERFNIGVDICDKWAEADPTRLAIVDVDPAGFTREYTFSDLRTMSNRLANALFGHGVGRQVGETGDRVGVLLPQRVETAVAHIAVTKLGCVSIPLFTLFGPEALEHRLRDSGARVVITDRAGAERVASIRSRVPSIELVVCVDGRGEGDEVSFQEMCSEQSDTFIPVDTHSDDPAILIYTSGTTGNPKGALHAHRVLLGHLPGVEISHDFLPKPDDRFWTPADWAWIGGLLDVLMPALHHGIPVVACRFSKFTTEAAITLIRSQRIRNVFLPPTALKMLKLKPAEECSGLDLRSVASGGETLGAELIQWGKDALGVTINEFYGQTECNMIVSSCAALEPPALGSMGRPVPGHDVDVIDPVSRLRQPAGVEGAIAALAPDPVMFLGYWNNPDATREKFIHGPEGRWLVTGDRGVRDNDGRLRFVGRDDDVIGSAGYRIGPAEIEDCLLGHPSVRLAGAVGKPDEIRGSVVAAYVVLREGFSPSQNLAEDIAAHVKSRLAAHEYPRVVRFIDEMPMTTTGKIIRGALRKIAQEEAALEARSRQKD</sequence>
<reference evidence="7 8" key="1">
    <citation type="journal article" date="2000" name="DNA Res.">
        <title>Complete genome structure of the nitrogen-fixing symbiotic bacterium Mesorhizobium loti.</title>
        <authorList>
            <person name="Kaneko T."/>
            <person name="Nakamura Y."/>
            <person name="Sato S."/>
            <person name="Asamizu E."/>
            <person name="Kato T."/>
            <person name="Sasamoto S."/>
            <person name="Watanabe A."/>
            <person name="Idesawa K."/>
            <person name="Ishikawa A."/>
            <person name="Kawashima K."/>
            <person name="Kimura T."/>
            <person name="Kishida Y."/>
            <person name="Kiyokawa C."/>
            <person name="Kohara M."/>
            <person name="Matsumoto M."/>
            <person name="Matsuno A."/>
            <person name="Mochizuki Y."/>
            <person name="Nakayama S."/>
            <person name="Nakazaki N."/>
            <person name="Shimpo S."/>
            <person name="Sugimoto M."/>
            <person name="Takeuchi C."/>
            <person name="Yamada M."/>
            <person name="Tabata S."/>
        </authorList>
    </citation>
    <scope>NUCLEOTIDE SEQUENCE [LARGE SCALE GENOMIC DNA]</scope>
    <source>
        <strain evidence="8">LMG 29417 / CECT 9101 / MAFF 303099</strain>
    </source>
</reference>
<dbReference type="PANTHER" id="PTHR43605:SF10">
    <property type="entry name" value="ACYL-COA SYNTHETASE MEDIUM CHAIN FAMILY MEMBER 3"/>
    <property type="match status" value="1"/>
</dbReference>
<evidence type="ECO:0000313" key="7">
    <source>
        <dbReference type="EMBL" id="BAB52370.1"/>
    </source>
</evidence>
<dbReference type="InterPro" id="IPR000873">
    <property type="entry name" value="AMP-dep_synth/lig_dom"/>
</dbReference>
<accession>Q98AG0</accession>
<proteinExistence type="inferred from homology"/>
<dbReference type="Proteomes" id="UP000000552">
    <property type="component" value="Chromosome"/>
</dbReference>
<dbReference type="InterPro" id="IPR025110">
    <property type="entry name" value="AMP-bd_C"/>
</dbReference>
<dbReference type="GO" id="GO:0015645">
    <property type="term" value="F:fatty acid ligase activity"/>
    <property type="evidence" value="ECO:0007669"/>
    <property type="project" value="TreeGrafter"/>
</dbReference>
<dbReference type="EMBL" id="BA000012">
    <property type="protein sequence ID" value="BAB52370.1"/>
    <property type="molecule type" value="Genomic_DNA"/>
</dbReference>
<evidence type="ECO:0000259" key="5">
    <source>
        <dbReference type="Pfam" id="PF00501"/>
    </source>
</evidence>
<organism evidence="7 8">
    <name type="scientific">Mesorhizobium japonicum (strain LMG 29417 / CECT 9101 / MAFF 303099)</name>
    <name type="common">Mesorhizobium loti (strain MAFF 303099)</name>
    <dbReference type="NCBI Taxonomy" id="266835"/>
    <lineage>
        <taxon>Bacteria</taxon>
        <taxon>Pseudomonadati</taxon>
        <taxon>Pseudomonadota</taxon>
        <taxon>Alphaproteobacteria</taxon>
        <taxon>Hyphomicrobiales</taxon>
        <taxon>Phyllobacteriaceae</taxon>
        <taxon>Mesorhizobium</taxon>
    </lineage>
</organism>
<comment type="similarity">
    <text evidence="1">Belongs to the ATP-dependent AMP-binding enzyme family.</text>
</comment>
<keyword evidence="3" id="KW-0547">Nucleotide-binding</keyword>
<evidence type="ECO:0000313" key="8">
    <source>
        <dbReference type="Proteomes" id="UP000000552"/>
    </source>
</evidence>
<gene>
    <name evidence="7" type="ordered locus">mll6017</name>
</gene>
<dbReference type="eggNOG" id="COG0365">
    <property type="taxonomic scope" value="Bacteria"/>
</dbReference>
<evidence type="ECO:0000256" key="3">
    <source>
        <dbReference type="ARBA" id="ARBA00022741"/>
    </source>
</evidence>
<dbReference type="InterPro" id="IPR051087">
    <property type="entry name" value="Mitochondrial_ACSM"/>
</dbReference>
<dbReference type="InterPro" id="IPR045851">
    <property type="entry name" value="AMP-bd_C_sf"/>
</dbReference>
<dbReference type="InterPro" id="IPR020845">
    <property type="entry name" value="AMP-binding_CS"/>
</dbReference>
<evidence type="ECO:0000256" key="4">
    <source>
        <dbReference type="ARBA" id="ARBA00022840"/>
    </source>
</evidence>
<name>Q98AG0_RHILO</name>
<dbReference type="Pfam" id="PF13193">
    <property type="entry name" value="AMP-binding_C"/>
    <property type="match status" value="1"/>
</dbReference>
<keyword evidence="2" id="KW-0436">Ligase</keyword>
<dbReference type="PROSITE" id="PS00455">
    <property type="entry name" value="AMP_BINDING"/>
    <property type="match status" value="1"/>
</dbReference>
<evidence type="ECO:0000256" key="1">
    <source>
        <dbReference type="ARBA" id="ARBA00006432"/>
    </source>
</evidence>
<dbReference type="Gene3D" id="3.40.50.12780">
    <property type="entry name" value="N-terminal domain of ligase-like"/>
    <property type="match status" value="1"/>
</dbReference>
<dbReference type="InterPro" id="IPR042099">
    <property type="entry name" value="ANL_N_sf"/>
</dbReference>
<feature type="domain" description="AMP-dependent synthetase/ligase" evidence="5">
    <location>
        <begin position="31"/>
        <end position="406"/>
    </location>
</feature>
<protein>
    <submittedName>
        <fullName evidence="7">Acetyl-CoA synthetase</fullName>
    </submittedName>
</protein>
<dbReference type="RefSeq" id="WP_010913699.1">
    <property type="nucleotide sequence ID" value="NC_002678.2"/>
</dbReference>
<dbReference type="Gene3D" id="3.30.300.30">
    <property type="match status" value="1"/>
</dbReference>
<dbReference type="GO" id="GO:0016405">
    <property type="term" value="F:CoA-ligase activity"/>
    <property type="evidence" value="ECO:0007669"/>
    <property type="project" value="UniProtKB-ARBA"/>
</dbReference>
<dbReference type="GO" id="GO:0005524">
    <property type="term" value="F:ATP binding"/>
    <property type="evidence" value="ECO:0007669"/>
    <property type="project" value="UniProtKB-KW"/>
</dbReference>
<dbReference type="Pfam" id="PF00501">
    <property type="entry name" value="AMP-binding"/>
    <property type="match status" value="1"/>
</dbReference>
<dbReference type="AlphaFoldDB" id="Q98AG0"/>
<dbReference type="PATRIC" id="fig|266835.9.peg.4790"/>
<dbReference type="SUPFAM" id="SSF56801">
    <property type="entry name" value="Acetyl-CoA synthetase-like"/>
    <property type="match status" value="1"/>
</dbReference>
<dbReference type="GO" id="GO:0006633">
    <property type="term" value="P:fatty acid biosynthetic process"/>
    <property type="evidence" value="ECO:0007669"/>
    <property type="project" value="TreeGrafter"/>
</dbReference>
<evidence type="ECO:0000259" key="6">
    <source>
        <dbReference type="Pfam" id="PF13193"/>
    </source>
</evidence>
<dbReference type="GO" id="GO:0006637">
    <property type="term" value="P:acyl-CoA metabolic process"/>
    <property type="evidence" value="ECO:0007669"/>
    <property type="project" value="TreeGrafter"/>
</dbReference>